<dbReference type="PROSITE" id="PS51257">
    <property type="entry name" value="PROKAR_LIPOPROTEIN"/>
    <property type="match status" value="1"/>
</dbReference>
<keyword evidence="4" id="KW-1185">Reference proteome</keyword>
<feature type="region of interest" description="Disordered" evidence="1">
    <location>
        <begin position="71"/>
        <end position="108"/>
    </location>
</feature>
<dbReference type="Pfam" id="PF15502">
    <property type="entry name" value="MPLKIP"/>
    <property type="match status" value="1"/>
</dbReference>
<evidence type="ECO:0000256" key="2">
    <source>
        <dbReference type="SAM" id="SignalP"/>
    </source>
</evidence>
<reference evidence="3" key="1">
    <citation type="submission" date="2020-05" db="UniProtKB">
        <authorList>
            <consortium name="EnsemblMetazoa"/>
        </authorList>
    </citation>
    <scope>IDENTIFICATION</scope>
    <source>
        <strain evidence="3">USDA</strain>
    </source>
</reference>
<feature type="chain" id="PRO_5009327730" evidence="2">
    <location>
        <begin position="24"/>
        <end position="157"/>
    </location>
</feature>
<accession>A0A1I8Q5G9</accession>
<gene>
    <name evidence="3" type="primary">106096140</name>
</gene>
<feature type="signal peptide" evidence="2">
    <location>
        <begin position="1"/>
        <end position="23"/>
    </location>
</feature>
<dbReference type="Proteomes" id="UP000095300">
    <property type="component" value="Unassembled WGS sequence"/>
</dbReference>
<feature type="compositionally biased region" description="Basic and acidic residues" evidence="1">
    <location>
        <begin position="99"/>
        <end position="108"/>
    </location>
</feature>
<dbReference type="OrthoDB" id="8067710at2759"/>
<organism evidence="3 4">
    <name type="scientific">Stomoxys calcitrans</name>
    <name type="common">Stable fly</name>
    <name type="synonym">Conops calcitrans</name>
    <dbReference type="NCBI Taxonomy" id="35570"/>
    <lineage>
        <taxon>Eukaryota</taxon>
        <taxon>Metazoa</taxon>
        <taxon>Ecdysozoa</taxon>
        <taxon>Arthropoda</taxon>
        <taxon>Hexapoda</taxon>
        <taxon>Insecta</taxon>
        <taxon>Pterygota</taxon>
        <taxon>Neoptera</taxon>
        <taxon>Endopterygota</taxon>
        <taxon>Diptera</taxon>
        <taxon>Brachycera</taxon>
        <taxon>Muscomorpha</taxon>
        <taxon>Muscoidea</taxon>
        <taxon>Muscidae</taxon>
        <taxon>Stomoxys</taxon>
    </lineage>
</organism>
<proteinExistence type="predicted"/>
<sequence>MSNCNRCALKFSVVTCCLYFFLASCTKYTIEDMSTPRKKGYSYNSPYSKPVQQQYASQSDEFISLEMGGKARKSDGNINQRWTNSNFFGSQQKHWRTPRKNDGDAQKNKNEFSGNISLYIHPSMTEDPWLDLMKRIESIEKSQISMETETENVGEID</sequence>
<evidence type="ECO:0000313" key="4">
    <source>
        <dbReference type="Proteomes" id="UP000095300"/>
    </source>
</evidence>
<protein>
    <submittedName>
        <fullName evidence="3">Uncharacterized protein</fullName>
    </submittedName>
</protein>
<dbReference type="AlphaFoldDB" id="A0A1I8Q5G9"/>
<dbReference type="KEGG" id="scac:106096140"/>
<feature type="compositionally biased region" description="Polar residues" evidence="1">
    <location>
        <begin position="76"/>
        <end position="92"/>
    </location>
</feature>
<dbReference type="EnsemblMetazoa" id="SCAU014064-RA">
    <property type="protein sequence ID" value="SCAU014064-PA"/>
    <property type="gene ID" value="SCAU014064"/>
</dbReference>
<dbReference type="InterPro" id="IPR028265">
    <property type="entry name" value="TTDN1/SICKLE"/>
</dbReference>
<name>A0A1I8Q5G9_STOCA</name>
<evidence type="ECO:0000313" key="3">
    <source>
        <dbReference type="EnsemblMetazoa" id="SCAU014064-PA"/>
    </source>
</evidence>
<dbReference type="VEuPathDB" id="VectorBase:SCAU014064"/>
<evidence type="ECO:0000256" key="1">
    <source>
        <dbReference type="SAM" id="MobiDB-lite"/>
    </source>
</evidence>
<keyword evidence="2" id="KW-0732">Signal</keyword>